<dbReference type="PROSITE" id="PS52050">
    <property type="entry name" value="WYL"/>
    <property type="match status" value="1"/>
</dbReference>
<sequence>MTAGATPDVRAAARLLHLLDRLRRARTAVIGDALSAGLGISLRTRYRDIASLRAQGAEIEGDPGIGYRLRAGFLPPPLMFDRDELEALVLGARWVRSQRADMALADAAGRALARVSSVLPEHLRLDVDTSGLFVPAWRENETPETWLPALRHAIREERKLRMRYIDAAGAASRRIVWPFAMAFFDPVTRMFATWCELRGDFRHFRADRVEALHDTGERYPQRRHALIRRWRRHSGIQDAHAADGN</sequence>
<dbReference type="Pfam" id="PF08279">
    <property type="entry name" value="HTH_11"/>
    <property type="match status" value="1"/>
</dbReference>
<proteinExistence type="predicted"/>
<dbReference type="Pfam" id="PF13280">
    <property type="entry name" value="WYL"/>
    <property type="match status" value="1"/>
</dbReference>
<dbReference type="Proteomes" id="UP000275012">
    <property type="component" value="Unassembled WGS sequence"/>
</dbReference>
<dbReference type="InterPro" id="IPR036388">
    <property type="entry name" value="WH-like_DNA-bd_sf"/>
</dbReference>
<evidence type="ECO:0000259" key="2">
    <source>
        <dbReference type="Pfam" id="PF13280"/>
    </source>
</evidence>
<dbReference type="OrthoDB" id="9807255at2"/>
<gene>
    <name evidence="3" type="ORF">EBB59_12460</name>
</gene>
<dbReference type="AlphaFoldDB" id="A0A3M2HHK2"/>
<reference evidence="3 4" key="1">
    <citation type="submission" date="2018-10" db="EMBL/GenBank/DDBJ databases">
        <title>Proposal of Lysobacter pythonis sp. nov. isolated from royal pythons (Python regius).</title>
        <authorList>
            <person name="Hans-Juergen B."/>
            <person name="Huptas C."/>
            <person name="Sandra B."/>
            <person name="Igor L."/>
            <person name="Joachim S."/>
            <person name="Siegfried S."/>
            <person name="Mareike W."/>
            <person name="Peter K."/>
        </authorList>
    </citation>
    <scope>NUCLEOTIDE SEQUENCE [LARGE SCALE GENOMIC DNA]</scope>
    <source>
        <strain evidence="3 4">4284/11</strain>
    </source>
</reference>
<feature type="domain" description="WYL" evidence="2">
    <location>
        <begin position="147"/>
        <end position="212"/>
    </location>
</feature>
<evidence type="ECO:0000313" key="3">
    <source>
        <dbReference type="EMBL" id="RMH87885.1"/>
    </source>
</evidence>
<protein>
    <submittedName>
        <fullName evidence="3">YafY family transcriptional regulator</fullName>
    </submittedName>
</protein>
<dbReference type="InterPro" id="IPR051534">
    <property type="entry name" value="CBASS_pafABC_assoc_protein"/>
</dbReference>
<dbReference type="Gene3D" id="1.10.10.10">
    <property type="entry name" value="Winged helix-like DNA-binding domain superfamily/Winged helix DNA-binding domain"/>
    <property type="match status" value="1"/>
</dbReference>
<dbReference type="InterPro" id="IPR036390">
    <property type="entry name" value="WH_DNA-bd_sf"/>
</dbReference>
<keyword evidence="4" id="KW-1185">Reference proteome</keyword>
<dbReference type="InterPro" id="IPR026881">
    <property type="entry name" value="WYL_dom"/>
</dbReference>
<evidence type="ECO:0000313" key="4">
    <source>
        <dbReference type="Proteomes" id="UP000275012"/>
    </source>
</evidence>
<dbReference type="PANTHER" id="PTHR34580">
    <property type="match status" value="1"/>
</dbReference>
<feature type="domain" description="Helix-turn-helix type 11" evidence="1">
    <location>
        <begin position="14"/>
        <end position="68"/>
    </location>
</feature>
<name>A0A3M2HHK2_9GAMM</name>
<dbReference type="EMBL" id="RFLY01000023">
    <property type="protein sequence ID" value="RMH87885.1"/>
    <property type="molecule type" value="Genomic_DNA"/>
</dbReference>
<dbReference type="InterPro" id="IPR013196">
    <property type="entry name" value="HTH_11"/>
</dbReference>
<dbReference type="PANTHER" id="PTHR34580:SF3">
    <property type="entry name" value="PROTEIN PAFB"/>
    <property type="match status" value="1"/>
</dbReference>
<dbReference type="RefSeq" id="WP_122102477.1">
    <property type="nucleotide sequence ID" value="NZ_RFLY01000023.1"/>
</dbReference>
<evidence type="ECO:0000259" key="1">
    <source>
        <dbReference type="Pfam" id="PF08279"/>
    </source>
</evidence>
<dbReference type="SUPFAM" id="SSF46785">
    <property type="entry name" value="Winged helix' DNA-binding domain"/>
    <property type="match status" value="1"/>
</dbReference>
<comment type="caution">
    <text evidence="3">The sequence shown here is derived from an EMBL/GenBank/DDBJ whole genome shotgun (WGS) entry which is preliminary data.</text>
</comment>
<organism evidence="3 4">
    <name type="scientific">Solilutibacter pythonis</name>
    <dbReference type="NCBI Taxonomy" id="2483112"/>
    <lineage>
        <taxon>Bacteria</taxon>
        <taxon>Pseudomonadati</taxon>
        <taxon>Pseudomonadota</taxon>
        <taxon>Gammaproteobacteria</taxon>
        <taxon>Lysobacterales</taxon>
        <taxon>Lysobacteraceae</taxon>
        <taxon>Solilutibacter</taxon>
    </lineage>
</organism>
<accession>A0A3M2HHK2</accession>